<feature type="transmembrane region" description="Helical" evidence="1">
    <location>
        <begin position="26"/>
        <end position="59"/>
    </location>
</feature>
<dbReference type="PIRSF" id="PIRSF026631">
    <property type="entry name" value="UCP026631"/>
    <property type="match status" value="1"/>
</dbReference>
<proteinExistence type="predicted"/>
<keyword evidence="1" id="KW-0812">Transmembrane</keyword>
<name>A0AAE5CAQ7_9BACT</name>
<comment type="caution">
    <text evidence="3">The sequence shown here is derived from an EMBL/GenBank/DDBJ whole genome shotgun (WGS) entry which is preliminary data.</text>
</comment>
<dbReference type="InterPro" id="IPR014529">
    <property type="entry name" value="UCP026631"/>
</dbReference>
<keyword evidence="1" id="KW-0472">Membrane</keyword>
<sequence>MSGPDPTGWRRLHPVTPLFRSLQLLYGYAIGVLAASLSVGLSLAFIIGFGVLIAGWAVLSYLRFSYRVDEEGLVVKHGVLMRQRRVIPKSRIQNVDLRSGLLQQLFGVATARIETAGGGGSEASLHVVGHEEGVRLRNALVGRFSDFAAAPVAGESEAEARSRLDTSERQVGLLDLVIAGATSNRAGVLVGALLGLDYVFGVVPTDWLLRRVMPPELLAPETAANALVEAAGRDLSAFLVGLAALTIFFGVAGWGLSILMSVVRYFGFTLRRIGGELQVSYGLFTRREKGLRRSRVQNVQIEEPILRRWLGLATVKVQTAGYGPELKADERMEVLAPIAKRREMAAYVQEVFPDLDPSSIDWRPSHPRARRRMFLRRAAVIVLVVAVLSIISLHALLLLLALAPAWLLAHAHYRHLGHARSGSFVLTREGLWTRRSYIVPVRKIQALHFRQTPFQRRLRIGTLTVETAGNPLDWHAPRTIDLGLDYGRELQAKLGTEVTATGLVF</sequence>
<feature type="transmembrane region" description="Helical" evidence="1">
    <location>
        <begin position="378"/>
        <end position="407"/>
    </location>
</feature>
<feature type="transmembrane region" description="Helical" evidence="1">
    <location>
        <begin position="186"/>
        <end position="203"/>
    </location>
</feature>
<protein>
    <submittedName>
        <fullName evidence="3">PH domain-containing protein</fullName>
    </submittedName>
</protein>
<feature type="domain" description="YdbS-like PH" evidence="2">
    <location>
        <begin position="266"/>
        <end position="328"/>
    </location>
</feature>
<feature type="domain" description="YdbS-like PH" evidence="2">
    <location>
        <begin position="413"/>
        <end position="492"/>
    </location>
</feature>
<keyword evidence="1" id="KW-1133">Transmembrane helix</keyword>
<dbReference type="InterPro" id="IPR005182">
    <property type="entry name" value="YdbS-like_PH"/>
</dbReference>
<accession>A0AAE5CAQ7</accession>
<feature type="transmembrane region" description="Helical" evidence="1">
    <location>
        <begin position="237"/>
        <end position="263"/>
    </location>
</feature>
<dbReference type="AlphaFoldDB" id="A0AAE5CAQ7"/>
<dbReference type="Proteomes" id="UP000702544">
    <property type="component" value="Unassembled WGS sequence"/>
</dbReference>
<feature type="domain" description="YdbS-like PH" evidence="2">
    <location>
        <begin position="61"/>
        <end position="139"/>
    </location>
</feature>
<dbReference type="PANTHER" id="PTHR34473">
    <property type="entry name" value="UPF0699 TRANSMEMBRANE PROTEIN YDBS"/>
    <property type="match status" value="1"/>
</dbReference>
<reference evidence="3 4" key="1">
    <citation type="submission" date="2020-01" db="EMBL/GenBank/DDBJ databases">
        <title>Genomes assembled from Gulf of Kutch pelagic sediment metagenomes.</title>
        <authorList>
            <person name="Chandrashekar M."/>
            <person name="Mahajan M.S."/>
            <person name="Dave K.J."/>
            <person name="Vatsa P."/>
            <person name="Nathani N.M."/>
        </authorList>
    </citation>
    <scope>NUCLEOTIDE SEQUENCE [LARGE SCALE GENOMIC DNA]</scope>
    <source>
        <strain evidence="3">KS3-K002</strain>
    </source>
</reference>
<evidence type="ECO:0000313" key="3">
    <source>
        <dbReference type="EMBL" id="NIR74822.1"/>
    </source>
</evidence>
<organism evidence="3 4">
    <name type="scientific">Candidatus Kutchimonas denitrificans</name>
    <dbReference type="NCBI Taxonomy" id="3056748"/>
    <lineage>
        <taxon>Bacteria</taxon>
        <taxon>Pseudomonadati</taxon>
        <taxon>Gemmatimonadota</taxon>
        <taxon>Gemmatimonadia</taxon>
        <taxon>Candidatus Palauibacterales</taxon>
        <taxon>Candidatus Palauibacteraceae</taxon>
        <taxon>Candidatus Kutchimonas</taxon>
    </lineage>
</organism>
<dbReference type="PANTHER" id="PTHR34473:SF2">
    <property type="entry name" value="UPF0699 TRANSMEMBRANE PROTEIN YDBT"/>
    <property type="match status" value="1"/>
</dbReference>
<dbReference type="Pfam" id="PF03703">
    <property type="entry name" value="bPH_2"/>
    <property type="match status" value="3"/>
</dbReference>
<gene>
    <name evidence="3" type="ORF">GWO12_06875</name>
</gene>
<evidence type="ECO:0000256" key="1">
    <source>
        <dbReference type="SAM" id="Phobius"/>
    </source>
</evidence>
<dbReference type="EMBL" id="JAACAK010000049">
    <property type="protein sequence ID" value="NIR74822.1"/>
    <property type="molecule type" value="Genomic_DNA"/>
</dbReference>
<evidence type="ECO:0000259" key="2">
    <source>
        <dbReference type="Pfam" id="PF03703"/>
    </source>
</evidence>
<evidence type="ECO:0000313" key="4">
    <source>
        <dbReference type="Proteomes" id="UP000702544"/>
    </source>
</evidence>